<sequence>MRNTGPIVVLTDHSSTEGSSAVLARAVELVTDAAPLVLDARHFYDGGKGVLRVDGPPTLTVPSEHIEVQPSALVVYEIPPIDRHRFTRFQAAVARSGIPCLGADAQAWRNATDKRRTVERFRAGGIPQEESLVLDEPTPSAALTAFEQLGRNVWTRPVIGFGGRDVFHVTTEAQLHAARELYRKTGTSWLLTRDAQNFDERGRRHQYRVVVLGRRVLRVCEHVQADPDAPCNEAQGAVSTVLPLNALPRRLHELAIRATASVGLPFGGVDLVPESGGVVFEVNVHPVLDVPQGFETVAVPFLLAHLSEADAPDLPRSAAVHPQH</sequence>
<dbReference type="EMBL" id="JBIAPI010000002">
    <property type="protein sequence ID" value="MFF3223920.1"/>
    <property type="molecule type" value="Genomic_DNA"/>
</dbReference>
<dbReference type="SUPFAM" id="SSF56059">
    <property type="entry name" value="Glutathione synthetase ATP-binding domain-like"/>
    <property type="match status" value="1"/>
</dbReference>
<keyword evidence="1" id="KW-0547">Nucleotide-binding</keyword>
<evidence type="ECO:0000259" key="2">
    <source>
        <dbReference type="PROSITE" id="PS50975"/>
    </source>
</evidence>
<keyword evidence="3" id="KW-0436">Ligase</keyword>
<evidence type="ECO:0000313" key="3">
    <source>
        <dbReference type="EMBL" id="MFF3223920.1"/>
    </source>
</evidence>
<dbReference type="InterPro" id="IPR011761">
    <property type="entry name" value="ATP-grasp"/>
</dbReference>
<accession>A0ABW6QRR5</accession>
<dbReference type="PANTHER" id="PTHR21621">
    <property type="entry name" value="RIBOSOMAL PROTEIN S6 MODIFICATION PROTEIN"/>
    <property type="match status" value="1"/>
</dbReference>
<reference evidence="3 4" key="1">
    <citation type="submission" date="2024-10" db="EMBL/GenBank/DDBJ databases">
        <title>The Natural Products Discovery Center: Release of the First 8490 Sequenced Strains for Exploring Actinobacteria Biosynthetic Diversity.</title>
        <authorList>
            <person name="Kalkreuter E."/>
            <person name="Kautsar S.A."/>
            <person name="Yang D."/>
            <person name="Bader C.D."/>
            <person name="Teijaro C.N."/>
            <person name="Fluegel L."/>
            <person name="Davis C.M."/>
            <person name="Simpson J.R."/>
            <person name="Lauterbach L."/>
            <person name="Steele A.D."/>
            <person name="Gui C."/>
            <person name="Meng S."/>
            <person name="Li G."/>
            <person name="Viehrig K."/>
            <person name="Ye F."/>
            <person name="Su P."/>
            <person name="Kiefer A.F."/>
            <person name="Nichols A."/>
            <person name="Cepeda A.J."/>
            <person name="Yan W."/>
            <person name="Fan B."/>
            <person name="Jiang Y."/>
            <person name="Adhikari A."/>
            <person name="Zheng C.-J."/>
            <person name="Schuster L."/>
            <person name="Cowan T.M."/>
            <person name="Smanski M.J."/>
            <person name="Chevrette M.G."/>
            <person name="De Carvalho L.P.S."/>
            <person name="Shen B."/>
        </authorList>
    </citation>
    <scope>NUCLEOTIDE SEQUENCE [LARGE SCALE GENOMIC DNA]</scope>
    <source>
        <strain evidence="3 4">NPDC003040</strain>
    </source>
</reference>
<dbReference type="RefSeq" id="WP_387717183.1">
    <property type="nucleotide sequence ID" value="NZ_JBIAPI010000002.1"/>
</dbReference>
<dbReference type="GO" id="GO:0016874">
    <property type="term" value="F:ligase activity"/>
    <property type="evidence" value="ECO:0007669"/>
    <property type="project" value="UniProtKB-KW"/>
</dbReference>
<dbReference type="InterPro" id="IPR013651">
    <property type="entry name" value="ATP-grasp_RimK-type"/>
</dbReference>
<organism evidence="3 4">
    <name type="scientific">Nocardia suismassiliense</name>
    <dbReference type="NCBI Taxonomy" id="2077092"/>
    <lineage>
        <taxon>Bacteria</taxon>
        <taxon>Bacillati</taxon>
        <taxon>Actinomycetota</taxon>
        <taxon>Actinomycetes</taxon>
        <taxon>Mycobacteriales</taxon>
        <taxon>Nocardiaceae</taxon>
        <taxon>Nocardia</taxon>
    </lineage>
</organism>
<protein>
    <submittedName>
        <fullName evidence="3">RimK family alpha-L-glutamate ligase</fullName>
    </submittedName>
</protein>
<dbReference type="Proteomes" id="UP001601948">
    <property type="component" value="Unassembled WGS sequence"/>
</dbReference>
<keyword evidence="4" id="KW-1185">Reference proteome</keyword>
<dbReference type="PANTHER" id="PTHR21621:SF0">
    <property type="entry name" value="BETA-CITRYLGLUTAMATE SYNTHASE B-RELATED"/>
    <property type="match status" value="1"/>
</dbReference>
<proteinExistence type="predicted"/>
<dbReference type="Gene3D" id="3.30.470.20">
    <property type="entry name" value="ATP-grasp fold, B domain"/>
    <property type="match status" value="1"/>
</dbReference>
<comment type="caution">
    <text evidence="3">The sequence shown here is derived from an EMBL/GenBank/DDBJ whole genome shotgun (WGS) entry which is preliminary data.</text>
</comment>
<dbReference type="Pfam" id="PF08443">
    <property type="entry name" value="RimK"/>
    <property type="match status" value="1"/>
</dbReference>
<gene>
    <name evidence="3" type="ORF">ACFYV7_14095</name>
</gene>
<keyword evidence="1" id="KW-0067">ATP-binding</keyword>
<evidence type="ECO:0000313" key="4">
    <source>
        <dbReference type="Proteomes" id="UP001601948"/>
    </source>
</evidence>
<evidence type="ECO:0000256" key="1">
    <source>
        <dbReference type="PROSITE-ProRule" id="PRU00409"/>
    </source>
</evidence>
<dbReference type="PROSITE" id="PS50975">
    <property type="entry name" value="ATP_GRASP"/>
    <property type="match status" value="1"/>
</dbReference>
<name>A0ABW6QRR5_9NOCA</name>
<feature type="domain" description="ATP-grasp" evidence="2">
    <location>
        <begin position="118"/>
        <end position="310"/>
    </location>
</feature>